<dbReference type="Gene3D" id="3.60.140.10">
    <property type="entry name" value="CNF1/YfiH-like putative cysteine hydrolases"/>
    <property type="match status" value="1"/>
</dbReference>
<dbReference type="EMBL" id="CAACYI010000001">
    <property type="protein sequence ID" value="VFB16105.1"/>
    <property type="molecule type" value="Genomic_DNA"/>
</dbReference>
<evidence type="ECO:0000256" key="3">
    <source>
        <dbReference type="ARBA" id="ARBA00007353"/>
    </source>
</evidence>
<dbReference type="SUPFAM" id="SSF64438">
    <property type="entry name" value="CNF1/YfiH-like putative cysteine hydrolases"/>
    <property type="match status" value="1"/>
</dbReference>
<comment type="catalytic activity">
    <reaction evidence="9">
        <text>adenosine + phosphate = alpha-D-ribose 1-phosphate + adenine</text>
        <dbReference type="Rhea" id="RHEA:27642"/>
        <dbReference type="ChEBI" id="CHEBI:16335"/>
        <dbReference type="ChEBI" id="CHEBI:16708"/>
        <dbReference type="ChEBI" id="CHEBI:43474"/>
        <dbReference type="ChEBI" id="CHEBI:57720"/>
        <dbReference type="EC" id="2.4.2.1"/>
    </reaction>
    <physiologicalReaction direction="left-to-right" evidence="9">
        <dbReference type="Rhea" id="RHEA:27643"/>
    </physiologicalReaction>
</comment>
<comment type="function">
    <text evidence="2">Purine nucleoside enzyme that catalyzes the phosphorolysis of adenosine and inosine nucleosides, yielding D-ribose 1-phosphate and the respective free bases, adenine and hypoxanthine. Also catalyzes the phosphorolysis of S-methyl-5'-thioadenosine into adenine and S-methyl-5-thio-alpha-D-ribose 1-phosphate. Also has adenosine deaminase activity.</text>
</comment>
<dbReference type="GO" id="GO:0016787">
    <property type="term" value="F:hydrolase activity"/>
    <property type="evidence" value="ECO:0007669"/>
    <property type="project" value="UniProtKB-KW"/>
</dbReference>
<comment type="catalytic activity">
    <reaction evidence="10">
        <text>S-methyl-5'-thioadenosine + phosphate = 5-(methylsulfanyl)-alpha-D-ribose 1-phosphate + adenine</text>
        <dbReference type="Rhea" id="RHEA:11852"/>
        <dbReference type="ChEBI" id="CHEBI:16708"/>
        <dbReference type="ChEBI" id="CHEBI:17509"/>
        <dbReference type="ChEBI" id="CHEBI:43474"/>
        <dbReference type="ChEBI" id="CHEBI:58533"/>
        <dbReference type="EC" id="2.4.2.28"/>
    </reaction>
    <physiologicalReaction direction="left-to-right" evidence="10">
        <dbReference type="Rhea" id="RHEA:11853"/>
    </physiologicalReaction>
</comment>
<evidence type="ECO:0000256" key="11">
    <source>
        <dbReference type="RuleBase" id="RU361274"/>
    </source>
</evidence>
<comment type="catalytic activity">
    <reaction evidence="8">
        <text>adenosine + H2O + H(+) = inosine + NH4(+)</text>
        <dbReference type="Rhea" id="RHEA:24408"/>
        <dbReference type="ChEBI" id="CHEBI:15377"/>
        <dbReference type="ChEBI" id="CHEBI:15378"/>
        <dbReference type="ChEBI" id="CHEBI:16335"/>
        <dbReference type="ChEBI" id="CHEBI:17596"/>
        <dbReference type="ChEBI" id="CHEBI:28938"/>
        <dbReference type="EC" id="3.5.4.4"/>
    </reaction>
    <physiologicalReaction direction="left-to-right" evidence="8">
        <dbReference type="Rhea" id="RHEA:24409"/>
    </physiologicalReaction>
</comment>
<reference evidence="12 13" key="1">
    <citation type="submission" date="2019-02" db="EMBL/GenBank/DDBJ databases">
        <authorList>
            <consortium name="Pathogen Informatics"/>
        </authorList>
    </citation>
    <scope>NUCLEOTIDE SEQUENCE [LARGE SCALE GENOMIC DNA]</scope>
    <source>
        <strain evidence="12 13">3012STDY7089603</strain>
    </source>
</reference>
<keyword evidence="5" id="KW-0479">Metal-binding</keyword>
<evidence type="ECO:0000313" key="13">
    <source>
        <dbReference type="Proteomes" id="UP000377798"/>
    </source>
</evidence>
<dbReference type="InterPro" id="IPR003730">
    <property type="entry name" value="Cu_polyphenol_OxRdtase"/>
</dbReference>
<evidence type="ECO:0000256" key="8">
    <source>
        <dbReference type="ARBA" id="ARBA00047989"/>
    </source>
</evidence>
<evidence type="ECO:0000256" key="1">
    <source>
        <dbReference type="ARBA" id="ARBA00000553"/>
    </source>
</evidence>
<gene>
    <name evidence="12" type="primary">yfiH</name>
    <name evidence="12" type="ORF">NCTC13150_00621</name>
</gene>
<comment type="similarity">
    <text evidence="3 11">Belongs to the purine nucleoside phosphorylase YfiH/LACC1 family.</text>
</comment>
<keyword evidence="4" id="KW-0808">Transferase</keyword>
<sequence>MRSKLLESQGLLTYISGKKFSMSYKKEGKKVKHYVFDLCNDLGAVPKMIYTGYQDHSLNIQYCDGKNGQDFVYGKIFYNTDGLITDKKEVALLVKFADCSPVVLYDPKKGILALVHSGWRGTAGKIAALALDRMVKDFSSSPEDIYAYIGPSIDQESYEVGPEVYQAFEDFAKRDDFFYQKGDKHHLDLLGANEAILLEGGIKKEKIEICPVSTYRSKDFHSARRDGADYGLNSMIVMMKD</sequence>
<keyword evidence="7" id="KW-0862">Zinc</keyword>
<protein>
    <recommendedName>
        <fullName evidence="11">Purine nucleoside phosphorylase</fullName>
    </recommendedName>
</protein>
<dbReference type="Proteomes" id="UP000377798">
    <property type="component" value="Unassembled WGS sequence"/>
</dbReference>
<dbReference type="Pfam" id="PF02578">
    <property type="entry name" value="Cu-oxidase_4"/>
    <property type="match status" value="1"/>
</dbReference>
<dbReference type="AlphaFoldDB" id="A0A8H2QSP9"/>
<dbReference type="PANTHER" id="PTHR30616:SF2">
    <property type="entry name" value="PURINE NUCLEOSIDE PHOSPHORYLASE LACC1"/>
    <property type="match status" value="1"/>
</dbReference>
<proteinExistence type="inferred from homology"/>
<evidence type="ECO:0000256" key="7">
    <source>
        <dbReference type="ARBA" id="ARBA00022833"/>
    </source>
</evidence>
<evidence type="ECO:0000256" key="4">
    <source>
        <dbReference type="ARBA" id="ARBA00022679"/>
    </source>
</evidence>
<comment type="catalytic activity">
    <reaction evidence="1">
        <text>inosine + phosphate = alpha-D-ribose 1-phosphate + hypoxanthine</text>
        <dbReference type="Rhea" id="RHEA:27646"/>
        <dbReference type="ChEBI" id="CHEBI:17368"/>
        <dbReference type="ChEBI" id="CHEBI:17596"/>
        <dbReference type="ChEBI" id="CHEBI:43474"/>
        <dbReference type="ChEBI" id="CHEBI:57720"/>
        <dbReference type="EC" id="2.4.2.1"/>
    </reaction>
    <physiologicalReaction direction="left-to-right" evidence="1">
        <dbReference type="Rhea" id="RHEA:27647"/>
    </physiologicalReaction>
</comment>
<evidence type="ECO:0000313" key="12">
    <source>
        <dbReference type="EMBL" id="VFB16105.1"/>
    </source>
</evidence>
<comment type="caution">
    <text evidence="12">The sequence shown here is derived from an EMBL/GenBank/DDBJ whole genome shotgun (WGS) entry which is preliminary data.</text>
</comment>
<dbReference type="GO" id="GO:0005507">
    <property type="term" value="F:copper ion binding"/>
    <property type="evidence" value="ECO:0007669"/>
    <property type="project" value="TreeGrafter"/>
</dbReference>
<evidence type="ECO:0000256" key="2">
    <source>
        <dbReference type="ARBA" id="ARBA00003215"/>
    </source>
</evidence>
<accession>A0A8H2QSP9</accession>
<dbReference type="GO" id="GO:0017061">
    <property type="term" value="F:S-methyl-5-thioadenosine phosphorylase activity"/>
    <property type="evidence" value="ECO:0007669"/>
    <property type="project" value="UniProtKB-EC"/>
</dbReference>
<evidence type="ECO:0000256" key="10">
    <source>
        <dbReference type="ARBA" id="ARBA00049893"/>
    </source>
</evidence>
<evidence type="ECO:0000256" key="6">
    <source>
        <dbReference type="ARBA" id="ARBA00022801"/>
    </source>
</evidence>
<evidence type="ECO:0000256" key="5">
    <source>
        <dbReference type="ARBA" id="ARBA00022723"/>
    </source>
</evidence>
<dbReference type="InterPro" id="IPR038371">
    <property type="entry name" value="Cu_polyphenol_OxRdtase_sf"/>
</dbReference>
<keyword evidence="13" id="KW-1185">Reference proteome</keyword>
<dbReference type="NCBIfam" id="TIGR00726">
    <property type="entry name" value="peptidoglycan editing factor PgeF"/>
    <property type="match status" value="1"/>
</dbReference>
<dbReference type="InterPro" id="IPR011324">
    <property type="entry name" value="Cytotoxic_necrot_fac-like_cat"/>
</dbReference>
<dbReference type="RefSeq" id="WP_131748601.1">
    <property type="nucleotide sequence ID" value="NZ_CAACYI010000001.1"/>
</dbReference>
<organism evidence="12 13">
    <name type="scientific">Urinicoccus massiliensis</name>
    <dbReference type="NCBI Taxonomy" id="1723382"/>
    <lineage>
        <taxon>Bacteria</taxon>
        <taxon>Bacillati</taxon>
        <taxon>Bacillota</taxon>
        <taxon>Tissierellia</taxon>
        <taxon>Tissierellales</taxon>
        <taxon>Peptoniphilaceae</taxon>
        <taxon>Urinicoccus</taxon>
    </lineage>
</organism>
<dbReference type="CDD" id="cd16833">
    <property type="entry name" value="YfiH"/>
    <property type="match status" value="1"/>
</dbReference>
<name>A0A8H2QSP9_9FIRM</name>
<dbReference type="PANTHER" id="PTHR30616">
    <property type="entry name" value="UNCHARACTERIZED PROTEIN YFIH"/>
    <property type="match status" value="1"/>
</dbReference>
<keyword evidence="6" id="KW-0378">Hydrolase</keyword>
<evidence type="ECO:0000256" key="9">
    <source>
        <dbReference type="ARBA" id="ARBA00048968"/>
    </source>
</evidence>